<organism evidence="2 3">
    <name type="scientific">Rhizobium grahamii</name>
    <dbReference type="NCBI Taxonomy" id="1120045"/>
    <lineage>
        <taxon>Bacteria</taxon>
        <taxon>Pseudomonadati</taxon>
        <taxon>Pseudomonadota</taxon>
        <taxon>Alphaproteobacteria</taxon>
        <taxon>Hyphomicrobiales</taxon>
        <taxon>Rhizobiaceae</taxon>
        <taxon>Rhizobium/Agrobacterium group</taxon>
        <taxon>Rhizobium</taxon>
    </lineage>
</organism>
<keyword evidence="2" id="KW-0614">Plasmid</keyword>
<keyword evidence="1" id="KW-0812">Transmembrane</keyword>
<proteinExistence type="predicted"/>
<name>A0A5Q0CC17_9HYPH</name>
<keyword evidence="1" id="KW-1133">Transmembrane helix</keyword>
<geneLocation type="plasmid" evidence="2 3">
    <name>unnamed</name>
</geneLocation>
<gene>
    <name evidence="2" type="ORF">FZ934_21755</name>
</gene>
<dbReference type="Proteomes" id="UP000326881">
    <property type="component" value="Plasmid unnamed"/>
</dbReference>
<evidence type="ECO:0000256" key="1">
    <source>
        <dbReference type="SAM" id="Phobius"/>
    </source>
</evidence>
<keyword evidence="3" id="KW-1185">Reference proteome</keyword>
<evidence type="ECO:0000313" key="2">
    <source>
        <dbReference type="EMBL" id="QFY62963.1"/>
    </source>
</evidence>
<reference evidence="2 3" key="1">
    <citation type="submission" date="2019-08" db="EMBL/GenBank/DDBJ databases">
        <title>Prosopis cineraria nodule microbiome.</title>
        <authorList>
            <person name="Ali R."/>
            <person name="Chaluvadi S.R."/>
            <person name="Wang X."/>
        </authorList>
    </citation>
    <scope>NUCLEOTIDE SEQUENCE [LARGE SCALE GENOMIC DNA]</scope>
    <source>
        <strain evidence="2 3">BG7</strain>
        <plasmid evidence="2 3">unnamed</plasmid>
    </source>
</reference>
<sequence length="70" mass="7098">MSHDYKPSGSSFPGFALLVAIAALVVVLVSVRQPTQAARVWIPGASAGTNSPSQGAIAKCATTCRSIDPA</sequence>
<keyword evidence="1" id="KW-0472">Membrane</keyword>
<evidence type="ECO:0000313" key="3">
    <source>
        <dbReference type="Proteomes" id="UP000326881"/>
    </source>
</evidence>
<dbReference type="EMBL" id="CP043499">
    <property type="protein sequence ID" value="QFY62963.1"/>
    <property type="molecule type" value="Genomic_DNA"/>
</dbReference>
<dbReference type="KEGG" id="rgr:FZ934_21755"/>
<protein>
    <submittedName>
        <fullName evidence="2">Uncharacterized protein</fullName>
    </submittedName>
</protein>
<feature type="transmembrane region" description="Helical" evidence="1">
    <location>
        <begin position="12"/>
        <end position="31"/>
    </location>
</feature>
<accession>A0A5Q0CC17</accession>
<dbReference type="AlphaFoldDB" id="A0A5Q0CC17"/>